<keyword evidence="4" id="KW-1003">Cell membrane</keyword>
<dbReference type="CDD" id="cd06158">
    <property type="entry name" value="S2P-M50_like_1"/>
    <property type="match status" value="1"/>
</dbReference>
<evidence type="ECO:0000256" key="4">
    <source>
        <dbReference type="ARBA" id="ARBA00022475"/>
    </source>
</evidence>
<evidence type="ECO:0000256" key="13">
    <source>
        <dbReference type="SAM" id="Phobius"/>
    </source>
</evidence>
<keyword evidence="7" id="KW-0479">Metal-binding</keyword>
<organism evidence="14 15">
    <name type="scientific">Marichromatium gracile</name>
    <name type="common">Chromatium gracile</name>
    <dbReference type="NCBI Taxonomy" id="1048"/>
    <lineage>
        <taxon>Bacteria</taxon>
        <taxon>Pseudomonadati</taxon>
        <taxon>Pseudomonadota</taxon>
        <taxon>Gammaproteobacteria</taxon>
        <taxon>Chromatiales</taxon>
        <taxon>Chromatiaceae</taxon>
        <taxon>Marichromatium</taxon>
    </lineage>
</organism>
<comment type="cofactor">
    <cofactor evidence="1">
        <name>Zn(2+)</name>
        <dbReference type="ChEBI" id="CHEBI:29105"/>
    </cofactor>
</comment>
<evidence type="ECO:0000256" key="1">
    <source>
        <dbReference type="ARBA" id="ARBA00001947"/>
    </source>
</evidence>
<reference evidence="14 15" key="1">
    <citation type="submission" date="2019-03" db="EMBL/GenBank/DDBJ databases">
        <title>Genomic Encyclopedia of Type Strains, Phase IV (KMG-IV): sequencing the most valuable type-strain genomes for metagenomic binning, comparative biology and taxonomic classification.</title>
        <authorList>
            <person name="Goeker M."/>
        </authorList>
    </citation>
    <scope>NUCLEOTIDE SEQUENCE [LARGE SCALE GENOMIC DNA]</scope>
    <source>
        <strain evidence="14 15">DSM 203</strain>
    </source>
</reference>
<evidence type="ECO:0000256" key="9">
    <source>
        <dbReference type="ARBA" id="ARBA00022833"/>
    </source>
</evidence>
<comment type="caution">
    <text evidence="14">The sequence shown here is derived from an EMBL/GenBank/DDBJ whole genome shotgun (WGS) entry which is preliminary data.</text>
</comment>
<dbReference type="PANTHER" id="PTHR35864:SF1">
    <property type="entry name" value="ZINC METALLOPROTEASE YWHC-RELATED"/>
    <property type="match status" value="1"/>
</dbReference>
<evidence type="ECO:0000256" key="6">
    <source>
        <dbReference type="ARBA" id="ARBA00022692"/>
    </source>
</evidence>
<keyword evidence="9" id="KW-0862">Zinc</keyword>
<feature type="transmembrane region" description="Helical" evidence="13">
    <location>
        <begin position="182"/>
        <end position="205"/>
    </location>
</feature>
<evidence type="ECO:0000256" key="12">
    <source>
        <dbReference type="ARBA" id="ARBA00023136"/>
    </source>
</evidence>
<dbReference type="PANTHER" id="PTHR35864">
    <property type="entry name" value="ZINC METALLOPROTEASE MJ0611-RELATED"/>
    <property type="match status" value="1"/>
</dbReference>
<accession>A0A4R4A7M5</accession>
<evidence type="ECO:0000313" key="14">
    <source>
        <dbReference type="EMBL" id="TCW34851.1"/>
    </source>
</evidence>
<keyword evidence="5 14" id="KW-0645">Protease</keyword>
<keyword evidence="10 13" id="KW-1133">Transmembrane helix</keyword>
<dbReference type="Proteomes" id="UP000295247">
    <property type="component" value="Unassembled WGS sequence"/>
</dbReference>
<dbReference type="GO" id="GO:0005886">
    <property type="term" value="C:plasma membrane"/>
    <property type="evidence" value="ECO:0007669"/>
    <property type="project" value="UniProtKB-SubCell"/>
</dbReference>
<evidence type="ECO:0000256" key="7">
    <source>
        <dbReference type="ARBA" id="ARBA00022723"/>
    </source>
</evidence>
<keyword evidence="12 13" id="KW-0472">Membrane</keyword>
<dbReference type="GO" id="GO:0046872">
    <property type="term" value="F:metal ion binding"/>
    <property type="evidence" value="ECO:0007669"/>
    <property type="project" value="UniProtKB-KW"/>
</dbReference>
<dbReference type="InterPro" id="IPR044537">
    <property type="entry name" value="Rip2-like"/>
</dbReference>
<evidence type="ECO:0000256" key="3">
    <source>
        <dbReference type="ARBA" id="ARBA00007931"/>
    </source>
</evidence>
<dbReference type="InterPro" id="IPR052348">
    <property type="entry name" value="Metallopeptidase_M50B"/>
</dbReference>
<feature type="transmembrane region" description="Helical" evidence="13">
    <location>
        <begin position="57"/>
        <end position="76"/>
    </location>
</feature>
<dbReference type="GO" id="GO:0006508">
    <property type="term" value="P:proteolysis"/>
    <property type="evidence" value="ECO:0007669"/>
    <property type="project" value="UniProtKB-KW"/>
</dbReference>
<evidence type="ECO:0000256" key="10">
    <source>
        <dbReference type="ARBA" id="ARBA00022989"/>
    </source>
</evidence>
<dbReference type="AlphaFoldDB" id="A0A4R4A7M5"/>
<name>A0A4R4A7M5_MARGR</name>
<feature type="transmembrane region" description="Helical" evidence="13">
    <location>
        <begin position="133"/>
        <end position="153"/>
    </location>
</feature>
<evidence type="ECO:0000256" key="11">
    <source>
        <dbReference type="ARBA" id="ARBA00023049"/>
    </source>
</evidence>
<comment type="subcellular location">
    <subcellularLocation>
        <location evidence="2">Cell membrane</location>
        <topology evidence="2">Multi-pass membrane protein</topology>
    </subcellularLocation>
</comment>
<evidence type="ECO:0000256" key="5">
    <source>
        <dbReference type="ARBA" id="ARBA00022670"/>
    </source>
</evidence>
<keyword evidence="6 13" id="KW-0812">Transmembrane</keyword>
<evidence type="ECO:0000256" key="2">
    <source>
        <dbReference type="ARBA" id="ARBA00004651"/>
    </source>
</evidence>
<dbReference type="RefSeq" id="WP_132230005.1">
    <property type="nucleotide sequence ID" value="NZ_NRRH01000029.1"/>
</dbReference>
<protein>
    <submittedName>
        <fullName evidence="14">Zn-dependent protease</fullName>
    </submittedName>
</protein>
<dbReference type="GO" id="GO:0008237">
    <property type="term" value="F:metallopeptidase activity"/>
    <property type="evidence" value="ECO:0007669"/>
    <property type="project" value="UniProtKB-KW"/>
</dbReference>
<evidence type="ECO:0000313" key="15">
    <source>
        <dbReference type="Proteomes" id="UP000295247"/>
    </source>
</evidence>
<evidence type="ECO:0000256" key="8">
    <source>
        <dbReference type="ARBA" id="ARBA00022801"/>
    </source>
</evidence>
<keyword evidence="8" id="KW-0378">Hydrolase</keyword>
<dbReference type="EMBL" id="SMDC01000008">
    <property type="protein sequence ID" value="TCW34851.1"/>
    <property type="molecule type" value="Genomic_DNA"/>
</dbReference>
<keyword evidence="11" id="KW-0482">Metalloprotease</keyword>
<comment type="similarity">
    <text evidence="3">Belongs to the peptidase M50B family.</text>
</comment>
<feature type="transmembrane region" description="Helical" evidence="13">
    <location>
        <begin position="96"/>
        <end position="121"/>
    </location>
</feature>
<proteinExistence type="inferred from homology"/>
<sequence length="223" mass="24258">METLNHLQWLAVLALPVLFAITVHEAAHGWMASRLGDRTAWMLGRVTFNPLRHIDPIGTLLVPALTFVLVGFLFGWAKPVPVVYRNLRRPRRDMALVALAGPGANLLMALGWGLVIEFGLWLGPETAWAALPLVYMGAAGVLINVFLMVLNLFPLLPLDGGRVLNALLPPSLAQWFARLEPFGLIILLVLLVTGVLGAILLPLVADTVALLPGARVVMELFFV</sequence>
<gene>
    <name evidence="14" type="ORF">EDC29_10811</name>
</gene>